<evidence type="ECO:0000313" key="2">
    <source>
        <dbReference type="Proteomes" id="UP000053766"/>
    </source>
</evidence>
<proteinExistence type="predicted"/>
<accession>A0A0D8X8W5</accession>
<protein>
    <submittedName>
        <fullName evidence="1">Uncharacterized protein</fullName>
    </submittedName>
</protein>
<keyword evidence="2" id="KW-1185">Reference proteome</keyword>
<gene>
    <name evidence="1" type="ORF">DICVIV_13885</name>
</gene>
<organism evidence="1 2">
    <name type="scientific">Dictyocaulus viviparus</name>
    <name type="common">Bovine lungworm</name>
    <dbReference type="NCBI Taxonomy" id="29172"/>
    <lineage>
        <taxon>Eukaryota</taxon>
        <taxon>Metazoa</taxon>
        <taxon>Ecdysozoa</taxon>
        <taxon>Nematoda</taxon>
        <taxon>Chromadorea</taxon>
        <taxon>Rhabditida</taxon>
        <taxon>Rhabditina</taxon>
        <taxon>Rhabditomorpha</taxon>
        <taxon>Strongyloidea</taxon>
        <taxon>Metastrongylidae</taxon>
        <taxon>Dictyocaulus</taxon>
    </lineage>
</organism>
<name>A0A0D8X8W5_DICVI</name>
<evidence type="ECO:0000313" key="1">
    <source>
        <dbReference type="EMBL" id="KJH40182.1"/>
    </source>
</evidence>
<dbReference type="AlphaFoldDB" id="A0A0D8X8W5"/>
<sequence>MLICITLIAGVTALIEDRRCTVPVLGTLQFAKTAANCEDKLSDDKCKMFYPKGIAVGSKDERPTKCFKVK</sequence>
<reference evidence="2" key="2">
    <citation type="journal article" date="2016" name="Sci. Rep.">
        <title>Dictyocaulus viviparus genome, variome and transcriptome elucidate lungworm biology and support future intervention.</title>
        <authorList>
            <person name="McNulty S.N."/>
            <person name="Strube C."/>
            <person name="Rosa B.A."/>
            <person name="Martin J.C."/>
            <person name="Tyagi R."/>
            <person name="Choi Y.J."/>
            <person name="Wang Q."/>
            <person name="Hallsworth Pepin K."/>
            <person name="Zhang X."/>
            <person name="Ozersky P."/>
            <person name="Wilson R.K."/>
            <person name="Sternberg P.W."/>
            <person name="Gasser R.B."/>
            <person name="Mitreva M."/>
        </authorList>
    </citation>
    <scope>NUCLEOTIDE SEQUENCE [LARGE SCALE GENOMIC DNA]</scope>
    <source>
        <strain evidence="2">HannoverDv2000</strain>
    </source>
</reference>
<dbReference type="EMBL" id="KN717626">
    <property type="protein sequence ID" value="KJH40182.1"/>
    <property type="molecule type" value="Genomic_DNA"/>
</dbReference>
<dbReference type="Proteomes" id="UP000053766">
    <property type="component" value="Unassembled WGS sequence"/>
</dbReference>
<reference evidence="1 2" key="1">
    <citation type="submission" date="2013-11" db="EMBL/GenBank/DDBJ databases">
        <title>Draft genome of the bovine lungworm Dictyocaulus viviparus.</title>
        <authorList>
            <person name="Mitreva M."/>
        </authorList>
    </citation>
    <scope>NUCLEOTIDE SEQUENCE [LARGE SCALE GENOMIC DNA]</scope>
    <source>
        <strain evidence="1 2">HannoverDv2000</strain>
    </source>
</reference>